<organism evidence="1 2">
    <name type="scientific">Ixodes persulcatus</name>
    <name type="common">Taiga tick</name>
    <dbReference type="NCBI Taxonomy" id="34615"/>
    <lineage>
        <taxon>Eukaryota</taxon>
        <taxon>Metazoa</taxon>
        <taxon>Ecdysozoa</taxon>
        <taxon>Arthropoda</taxon>
        <taxon>Chelicerata</taxon>
        <taxon>Arachnida</taxon>
        <taxon>Acari</taxon>
        <taxon>Parasitiformes</taxon>
        <taxon>Ixodida</taxon>
        <taxon>Ixodoidea</taxon>
        <taxon>Ixodidae</taxon>
        <taxon>Ixodinae</taxon>
        <taxon>Ixodes</taxon>
    </lineage>
</organism>
<evidence type="ECO:0000313" key="1">
    <source>
        <dbReference type="EMBL" id="KAG0442823.1"/>
    </source>
</evidence>
<dbReference type="EMBL" id="JABSTQ010004239">
    <property type="protein sequence ID" value="KAG0442823.1"/>
    <property type="molecule type" value="Genomic_DNA"/>
</dbReference>
<gene>
    <name evidence="1" type="ORF">HPB47_015585</name>
</gene>
<accession>A0AC60QT44</accession>
<reference evidence="1 2" key="1">
    <citation type="journal article" date="2020" name="Cell">
        <title>Large-Scale Comparative Analyses of Tick Genomes Elucidate Their Genetic Diversity and Vector Capacities.</title>
        <authorList>
            <consortium name="Tick Genome and Microbiome Consortium (TIGMIC)"/>
            <person name="Jia N."/>
            <person name="Wang J."/>
            <person name="Shi W."/>
            <person name="Du L."/>
            <person name="Sun Y."/>
            <person name="Zhan W."/>
            <person name="Jiang J.F."/>
            <person name="Wang Q."/>
            <person name="Zhang B."/>
            <person name="Ji P."/>
            <person name="Bell-Sakyi L."/>
            <person name="Cui X.M."/>
            <person name="Yuan T.T."/>
            <person name="Jiang B.G."/>
            <person name="Yang W.F."/>
            <person name="Lam T.T."/>
            <person name="Chang Q.C."/>
            <person name="Ding S.J."/>
            <person name="Wang X.J."/>
            <person name="Zhu J.G."/>
            <person name="Ruan X.D."/>
            <person name="Zhao L."/>
            <person name="Wei J.T."/>
            <person name="Ye R.Z."/>
            <person name="Que T.C."/>
            <person name="Du C.H."/>
            <person name="Zhou Y.H."/>
            <person name="Cheng J.X."/>
            <person name="Dai P.F."/>
            <person name="Guo W.B."/>
            <person name="Han X.H."/>
            <person name="Huang E.J."/>
            <person name="Li L.F."/>
            <person name="Wei W."/>
            <person name="Gao Y.C."/>
            <person name="Liu J.Z."/>
            <person name="Shao H.Z."/>
            <person name="Wang X."/>
            <person name="Wang C.C."/>
            <person name="Yang T.C."/>
            <person name="Huo Q.B."/>
            <person name="Li W."/>
            <person name="Chen H.Y."/>
            <person name="Chen S.E."/>
            <person name="Zhou L.G."/>
            <person name="Ni X.B."/>
            <person name="Tian J.H."/>
            <person name="Sheng Y."/>
            <person name="Liu T."/>
            <person name="Pan Y.S."/>
            <person name="Xia L.Y."/>
            <person name="Li J."/>
            <person name="Zhao F."/>
            <person name="Cao W.C."/>
        </authorList>
    </citation>
    <scope>NUCLEOTIDE SEQUENCE [LARGE SCALE GENOMIC DNA]</scope>
    <source>
        <strain evidence="1">Iper-2018</strain>
    </source>
</reference>
<dbReference type="Proteomes" id="UP000805193">
    <property type="component" value="Unassembled WGS sequence"/>
</dbReference>
<protein>
    <submittedName>
        <fullName evidence="1">Uncharacterized protein</fullName>
    </submittedName>
</protein>
<evidence type="ECO:0000313" key="2">
    <source>
        <dbReference type="Proteomes" id="UP000805193"/>
    </source>
</evidence>
<comment type="caution">
    <text evidence="1">The sequence shown here is derived from an EMBL/GenBank/DDBJ whole genome shotgun (WGS) entry which is preliminary data.</text>
</comment>
<sequence length="294" mass="33113">MRPFLHGRRKVFRKKSSPGCLTLGNQSCALPNEMVKFREGIWAFASLAARVWWNIVRVKFTLPGQLEAIDMMRRDRSTCSNASKQDHLVPTERVFGYWELFWGPRGVKSAFPVPTDEANSIDWVVHVGFAFGKLVIVGYLYQPLGGGGRSKLLRFVGTVASFSFVCIWHSMTRAVQIWCALSALGISLEIVAKAIRGCRLCQHLEATYVHGLRLRVLKAVLGSGLYLLSMFSCAFFLTNMEVASIFFQRIILGFPLPIVPVLVFLYFASHVSLDVMDWERVHQEASHSRPLPSS</sequence>
<proteinExistence type="predicted"/>
<name>A0AC60QT44_IXOPE</name>
<keyword evidence="2" id="KW-1185">Reference proteome</keyword>